<dbReference type="AlphaFoldDB" id="A0A1S4CBJ5"/>
<dbReference type="STRING" id="4097.A0A1S4CBJ5"/>
<evidence type="ECO:0000313" key="8">
    <source>
        <dbReference type="Proteomes" id="UP000790787"/>
    </source>
</evidence>
<keyword evidence="5" id="KW-0029">Amino-acid transport</keyword>
<evidence type="ECO:0000256" key="7">
    <source>
        <dbReference type="ARBA" id="ARBA00023136"/>
    </source>
</evidence>
<dbReference type="OMA" id="DYNPTWL"/>
<evidence type="ECO:0000256" key="3">
    <source>
        <dbReference type="ARBA" id="ARBA00022448"/>
    </source>
</evidence>
<sequence>MTTMVMIMKPSHNTTSTAGDSSFHRWNSPVPYLFGGLAVMMGLIALALLILACSYKKRSSSSTEESSSSSNNVNDSDDGPQEKSSTKSVQVLSPEMEPKFVVIMPGDYNPTWLAKPTMPIRQGPDQV</sequence>
<dbReference type="GeneID" id="107817232"/>
<evidence type="ECO:0000313" key="9">
    <source>
        <dbReference type="RefSeq" id="XP_016498513.1"/>
    </source>
</evidence>
<dbReference type="GO" id="GO:0006865">
    <property type="term" value="P:amino acid transport"/>
    <property type="evidence" value="ECO:0007669"/>
    <property type="project" value="UniProtKB-KW"/>
</dbReference>
<keyword evidence="6" id="KW-1133">Transmembrane helix</keyword>
<evidence type="ECO:0000256" key="2">
    <source>
        <dbReference type="ARBA" id="ARBA00009977"/>
    </source>
</evidence>
<dbReference type="GO" id="GO:0080143">
    <property type="term" value="P:regulation of amino acid export"/>
    <property type="evidence" value="ECO:0007669"/>
    <property type="project" value="InterPro"/>
</dbReference>
<organism evidence="8 9">
    <name type="scientific">Nicotiana tabacum</name>
    <name type="common">Common tobacco</name>
    <dbReference type="NCBI Taxonomy" id="4097"/>
    <lineage>
        <taxon>Eukaryota</taxon>
        <taxon>Viridiplantae</taxon>
        <taxon>Streptophyta</taxon>
        <taxon>Embryophyta</taxon>
        <taxon>Tracheophyta</taxon>
        <taxon>Spermatophyta</taxon>
        <taxon>Magnoliopsida</taxon>
        <taxon>eudicotyledons</taxon>
        <taxon>Gunneridae</taxon>
        <taxon>Pentapetalae</taxon>
        <taxon>asterids</taxon>
        <taxon>lamiids</taxon>
        <taxon>Solanales</taxon>
        <taxon>Solanaceae</taxon>
        <taxon>Nicotianoideae</taxon>
        <taxon>Nicotianeae</taxon>
        <taxon>Nicotiana</taxon>
    </lineage>
</organism>
<dbReference type="GO" id="GO:0016020">
    <property type="term" value="C:membrane"/>
    <property type="evidence" value="ECO:0007669"/>
    <property type="project" value="UniProtKB-SubCell"/>
</dbReference>
<dbReference type="PANTHER" id="PTHR33228">
    <property type="entry name" value="PROTEIN GLUTAMINE DUMPER 4-RELATED"/>
    <property type="match status" value="1"/>
</dbReference>
<keyword evidence="4" id="KW-0812">Transmembrane</keyword>
<dbReference type="Proteomes" id="UP000790787">
    <property type="component" value="Chromosome 17"/>
</dbReference>
<keyword evidence="8" id="KW-1185">Reference proteome</keyword>
<accession>A0A1S4CBJ5</accession>
<reference evidence="9" key="2">
    <citation type="submission" date="2025-08" db="UniProtKB">
        <authorList>
            <consortium name="RefSeq"/>
        </authorList>
    </citation>
    <scope>IDENTIFICATION</scope>
</reference>
<protein>
    <submittedName>
        <fullName evidence="9">Protein GLUTAMINE DUMPER 6-like</fullName>
    </submittedName>
</protein>
<proteinExistence type="inferred from homology"/>
<dbReference type="InterPro" id="IPR040359">
    <property type="entry name" value="GDU"/>
</dbReference>
<comment type="similarity">
    <text evidence="2">Belongs to the GLUTAMINE DUMPER 1 (TC 9.B.60) family.</text>
</comment>
<dbReference type="PANTHER" id="PTHR33228:SF76">
    <property type="entry name" value="PROTEIN GLUTAMINE DUMPER 7"/>
    <property type="match status" value="1"/>
</dbReference>
<evidence type="ECO:0000256" key="5">
    <source>
        <dbReference type="ARBA" id="ARBA00022970"/>
    </source>
</evidence>
<reference evidence="8" key="1">
    <citation type="journal article" date="2014" name="Nat. Commun.">
        <title>The tobacco genome sequence and its comparison with those of tomato and potato.</title>
        <authorList>
            <person name="Sierro N."/>
            <person name="Battey J.N."/>
            <person name="Ouadi S."/>
            <person name="Bakaher N."/>
            <person name="Bovet L."/>
            <person name="Willig A."/>
            <person name="Goepfert S."/>
            <person name="Peitsch M.C."/>
            <person name="Ivanov N.V."/>
        </authorList>
    </citation>
    <scope>NUCLEOTIDE SEQUENCE [LARGE SCALE GENOMIC DNA]</scope>
</reference>
<name>A0A1S4CBJ5_TOBAC</name>
<evidence type="ECO:0000256" key="4">
    <source>
        <dbReference type="ARBA" id="ARBA00022692"/>
    </source>
</evidence>
<dbReference type="KEGG" id="nta:107817232"/>
<dbReference type="OrthoDB" id="770444at2759"/>
<comment type="subcellular location">
    <subcellularLocation>
        <location evidence="1">Membrane</location>
        <topology evidence="1">Single-pass membrane protein</topology>
    </subcellularLocation>
</comment>
<keyword evidence="3" id="KW-0813">Transport</keyword>
<dbReference type="PaxDb" id="4097-A0A1S4CBJ5"/>
<dbReference type="RefSeq" id="XP_016498513.1">
    <property type="nucleotide sequence ID" value="XM_016643027.1"/>
</dbReference>
<evidence type="ECO:0000256" key="1">
    <source>
        <dbReference type="ARBA" id="ARBA00004167"/>
    </source>
</evidence>
<gene>
    <name evidence="9" type="primary">LOC107817232</name>
</gene>
<keyword evidence="7" id="KW-0472">Membrane</keyword>
<evidence type="ECO:0000256" key="6">
    <source>
        <dbReference type="ARBA" id="ARBA00022989"/>
    </source>
</evidence>